<dbReference type="PANTHER" id="PTHR43798">
    <property type="entry name" value="MONOACYLGLYCEROL LIPASE"/>
    <property type="match status" value="1"/>
</dbReference>
<dbReference type="InterPro" id="IPR050266">
    <property type="entry name" value="AB_hydrolase_sf"/>
</dbReference>
<evidence type="ECO:0000313" key="7">
    <source>
        <dbReference type="Proteomes" id="UP000245938"/>
    </source>
</evidence>
<feature type="active site" description="Charge relay system" evidence="2">
    <location>
        <position position="208"/>
    </location>
</feature>
<evidence type="ECO:0000256" key="2">
    <source>
        <dbReference type="PIRSR" id="PIRSR017388-1"/>
    </source>
</evidence>
<protein>
    <submittedName>
        <fullName evidence="6">Carboxylesterase</fullName>
    </submittedName>
</protein>
<evidence type="ECO:0000256" key="4">
    <source>
        <dbReference type="SAM" id="Phobius"/>
    </source>
</evidence>
<dbReference type="InterPro" id="IPR029058">
    <property type="entry name" value="AB_hydrolase_fold"/>
</dbReference>
<feature type="binding site" evidence="3">
    <location>
        <position position="11"/>
    </location>
    <ligand>
        <name>substrate</name>
    </ligand>
</feature>
<evidence type="ECO:0000256" key="1">
    <source>
        <dbReference type="ARBA" id="ARBA00022801"/>
    </source>
</evidence>
<comment type="caution">
    <text evidence="6">The sequence shown here is derived from an EMBL/GenBank/DDBJ whole genome shotgun (WGS) entry which is preliminary data.</text>
</comment>
<dbReference type="Pfam" id="PF12146">
    <property type="entry name" value="Hydrolase_4"/>
    <property type="match status" value="1"/>
</dbReference>
<evidence type="ECO:0000256" key="3">
    <source>
        <dbReference type="PIRSR" id="PIRSR017388-2"/>
    </source>
</evidence>
<name>A0A2U3AK37_9BACL</name>
<sequence>MQIGVLYIHGFTGNTLEVMPIVEYLQEKEPQWIVSVPTLTGHGTELRLRGVTSQHWLRDVENAYRQLQSKVDKVIVVGFSMGGMLAMYLALRYPVEKLVLLSASAKYIAPRQLLLAAAELVRKKNRDDENVKLVKSYAYKWRSVTLPSLLQFLDIVHVVTPYLQKIDIPVFIVQGEKDGIVPKKTADFLYNELGTKKKEIYFSKNGYHHICYSDDRSAWFQEVHRFICNEYKKTEYYA</sequence>
<feature type="active site" description="Charge relay system" evidence="2">
    <location>
        <position position="178"/>
    </location>
</feature>
<keyword evidence="1" id="KW-0378">Hydrolase</keyword>
<keyword evidence="4" id="KW-0472">Membrane</keyword>
<dbReference type="InterPro" id="IPR022742">
    <property type="entry name" value="Hydrolase_4"/>
</dbReference>
<dbReference type="PANTHER" id="PTHR43798:SF31">
    <property type="entry name" value="AB HYDROLASE SUPERFAMILY PROTEIN YCLE"/>
    <property type="match status" value="1"/>
</dbReference>
<dbReference type="Proteomes" id="UP000245938">
    <property type="component" value="Unassembled WGS sequence"/>
</dbReference>
<feature type="transmembrane region" description="Helical" evidence="4">
    <location>
        <begin position="74"/>
        <end position="91"/>
    </location>
</feature>
<dbReference type="OrthoDB" id="9786110at2"/>
<dbReference type="InterPro" id="IPR012354">
    <property type="entry name" value="Esterase_lipase"/>
</dbReference>
<gene>
    <name evidence="6" type="ORF">DEX24_10810</name>
</gene>
<dbReference type="Gene3D" id="3.40.50.1820">
    <property type="entry name" value="alpha/beta hydrolase"/>
    <property type="match status" value="1"/>
</dbReference>
<dbReference type="SUPFAM" id="SSF53474">
    <property type="entry name" value="alpha/beta-Hydrolases"/>
    <property type="match status" value="1"/>
</dbReference>
<feature type="active site" description="Nucleophile" evidence="2">
    <location>
        <position position="80"/>
    </location>
</feature>
<evidence type="ECO:0000259" key="5">
    <source>
        <dbReference type="Pfam" id="PF12146"/>
    </source>
</evidence>
<dbReference type="GO" id="GO:0052689">
    <property type="term" value="F:carboxylic ester hydrolase activity"/>
    <property type="evidence" value="ECO:0007669"/>
    <property type="project" value="InterPro"/>
</dbReference>
<dbReference type="PIRSF" id="PIRSF017388">
    <property type="entry name" value="Esterase_lipase"/>
    <property type="match status" value="1"/>
</dbReference>
<evidence type="ECO:0000313" key="6">
    <source>
        <dbReference type="EMBL" id="PWI24897.1"/>
    </source>
</evidence>
<proteinExistence type="predicted"/>
<dbReference type="EMBL" id="QFVR01000014">
    <property type="protein sequence ID" value="PWI24897.1"/>
    <property type="molecule type" value="Genomic_DNA"/>
</dbReference>
<organism evidence="6 7">
    <name type="scientific">Kurthia sibirica</name>
    <dbReference type="NCBI Taxonomy" id="202750"/>
    <lineage>
        <taxon>Bacteria</taxon>
        <taxon>Bacillati</taxon>
        <taxon>Bacillota</taxon>
        <taxon>Bacilli</taxon>
        <taxon>Bacillales</taxon>
        <taxon>Caryophanaceae</taxon>
        <taxon>Kurthia</taxon>
    </lineage>
</organism>
<feature type="domain" description="Serine aminopeptidase S33" evidence="5">
    <location>
        <begin position="5"/>
        <end position="211"/>
    </location>
</feature>
<dbReference type="GO" id="GO:0016020">
    <property type="term" value="C:membrane"/>
    <property type="evidence" value="ECO:0007669"/>
    <property type="project" value="TreeGrafter"/>
</dbReference>
<reference evidence="6 7" key="1">
    <citation type="submission" date="2018-05" db="EMBL/GenBank/DDBJ databases">
        <title>Kurthia sibirica genome sequence.</title>
        <authorList>
            <person name="Maclea K.S."/>
            <person name="Goen A.E."/>
        </authorList>
    </citation>
    <scope>NUCLEOTIDE SEQUENCE [LARGE SCALE GENOMIC DNA]</scope>
    <source>
        <strain evidence="6 7">ATCC 49154</strain>
    </source>
</reference>
<keyword evidence="7" id="KW-1185">Reference proteome</keyword>
<feature type="binding site" evidence="3">
    <location>
        <position position="81"/>
    </location>
    <ligand>
        <name>substrate</name>
    </ligand>
</feature>
<keyword evidence="4" id="KW-1133">Transmembrane helix</keyword>
<keyword evidence="4" id="KW-0812">Transmembrane</keyword>
<dbReference type="RefSeq" id="WP_109306440.1">
    <property type="nucleotide sequence ID" value="NZ_BJUF01000005.1"/>
</dbReference>
<dbReference type="AlphaFoldDB" id="A0A2U3AK37"/>
<accession>A0A2U3AK37</accession>